<evidence type="ECO:0000256" key="4">
    <source>
        <dbReference type="ARBA" id="ARBA00022576"/>
    </source>
</evidence>
<dbReference type="InterPro" id="IPR000796">
    <property type="entry name" value="Asp_trans"/>
</dbReference>
<protein>
    <submittedName>
        <fullName evidence="8">Aspartate aminotransferase</fullName>
    </submittedName>
</protein>
<comment type="subunit">
    <text evidence="3">Homodimer.</text>
</comment>
<evidence type="ECO:0000256" key="2">
    <source>
        <dbReference type="ARBA" id="ARBA00007441"/>
    </source>
</evidence>
<dbReference type="InterPro" id="IPR015421">
    <property type="entry name" value="PyrdxlP-dep_Trfase_major"/>
</dbReference>
<proteinExistence type="inferred from homology"/>
<comment type="similarity">
    <text evidence="2">Belongs to the class-I pyridoxal-phosphate-dependent aminotransferase family.</text>
</comment>
<accession>A0A9Q0LZV7</accession>
<dbReference type="InterPro" id="IPR004839">
    <property type="entry name" value="Aminotransferase_I/II_large"/>
</dbReference>
<dbReference type="PANTHER" id="PTHR11879:SF55">
    <property type="entry name" value="GLUTAMATE OXALOACETATE TRANSAMINASE 1, ISOFORM B"/>
    <property type="match status" value="1"/>
</dbReference>
<name>A0A9Q0LZV7_ANAIG</name>
<keyword evidence="9" id="KW-1185">Reference proteome</keyword>
<dbReference type="FunFam" id="3.40.640.10:FF:000066">
    <property type="entry name" value="Aspartate aminotransferase"/>
    <property type="match status" value="1"/>
</dbReference>
<evidence type="ECO:0000259" key="7">
    <source>
        <dbReference type="Pfam" id="PF00155"/>
    </source>
</evidence>
<dbReference type="Pfam" id="PF00155">
    <property type="entry name" value="Aminotran_1_2"/>
    <property type="match status" value="1"/>
</dbReference>
<dbReference type="Gene3D" id="3.40.640.10">
    <property type="entry name" value="Type I PLP-dependent aspartate aminotransferase-like (Major domain)"/>
    <property type="match status" value="1"/>
</dbReference>
<dbReference type="GO" id="GO:0006520">
    <property type="term" value="P:amino acid metabolic process"/>
    <property type="evidence" value="ECO:0007669"/>
    <property type="project" value="InterPro"/>
</dbReference>
<keyword evidence="6" id="KW-0663">Pyridoxal phosphate</keyword>
<dbReference type="OMA" id="VIDMAYQ"/>
<dbReference type="NCBIfam" id="NF006719">
    <property type="entry name" value="PRK09257.1"/>
    <property type="match status" value="1"/>
</dbReference>
<dbReference type="Proteomes" id="UP001149090">
    <property type="component" value="Unassembled WGS sequence"/>
</dbReference>
<evidence type="ECO:0000256" key="3">
    <source>
        <dbReference type="ARBA" id="ARBA00011738"/>
    </source>
</evidence>
<dbReference type="PANTHER" id="PTHR11879">
    <property type="entry name" value="ASPARTATE AMINOTRANSFERASE"/>
    <property type="match status" value="1"/>
</dbReference>
<keyword evidence="4 8" id="KW-0032">Aminotransferase</keyword>
<gene>
    <name evidence="8" type="ORF">M0811_03815</name>
</gene>
<sequence>MLSLITKSDIVNKQIMNTLINTIKQDLRSKTEQIKSNFQPFAKIQPLPPDKIFHMKALYEACEDKNKADLSIGEYKDGEGKSMVLKVVREVEIDISERDDLTKDYLPIAGDRKFCHYAEKLVFGSKCKALNENRICSVQSIGGTGGVRLAAELIKKCAPKKIIYIPDPTWINHKSIFTRCSLEIREYGYFKNGFDFLHLIKDLKAAEEGSFILLHACAHNPTGTDPMPDEWKQIFDILKEKNITPVFDSAYLGFATGNYQKDALAIREAVSRGIPCLVAQSFSKNLGLYSDRVGCLSVVCDSEKEAENVFSQLKAIIRPMYSNPPTHGSLIAGTIFSNTFLIRKWKSEMKEMSKRIKDMRQLLYRELHRKKTKRSWDQVIQQIGMFSYLDLEKEHIEKLRNEYHIFMSPSGRASISGVNYGNINYIVKSIHQVLENEHFIANR</sequence>
<evidence type="ECO:0000256" key="6">
    <source>
        <dbReference type="ARBA" id="ARBA00022898"/>
    </source>
</evidence>
<dbReference type="InterPro" id="IPR015424">
    <property type="entry name" value="PyrdxlP-dep_Trfase"/>
</dbReference>
<organism evidence="8 9">
    <name type="scientific">Anaeramoeba ignava</name>
    <name type="common">Anaerobic marine amoeba</name>
    <dbReference type="NCBI Taxonomy" id="1746090"/>
    <lineage>
        <taxon>Eukaryota</taxon>
        <taxon>Metamonada</taxon>
        <taxon>Anaeramoebidae</taxon>
        <taxon>Anaeramoeba</taxon>
    </lineage>
</organism>
<feature type="domain" description="Aminotransferase class I/classII large" evidence="7">
    <location>
        <begin position="66"/>
        <end position="430"/>
    </location>
</feature>
<dbReference type="OrthoDB" id="6752799at2759"/>
<dbReference type="InterPro" id="IPR015422">
    <property type="entry name" value="PyrdxlP-dep_Trfase_small"/>
</dbReference>
<dbReference type="AlphaFoldDB" id="A0A9Q0LZV7"/>
<dbReference type="PRINTS" id="PR00799">
    <property type="entry name" value="TRANSAMINASE"/>
</dbReference>
<comment type="caution">
    <text evidence="8">The sequence shown here is derived from an EMBL/GenBank/DDBJ whole genome shotgun (WGS) entry which is preliminary data.</text>
</comment>
<dbReference type="SUPFAM" id="SSF53383">
    <property type="entry name" value="PLP-dependent transferases"/>
    <property type="match status" value="1"/>
</dbReference>
<dbReference type="EMBL" id="JAPDFW010000011">
    <property type="protein sequence ID" value="KAJ5080330.1"/>
    <property type="molecule type" value="Genomic_DNA"/>
</dbReference>
<keyword evidence="5" id="KW-0808">Transferase</keyword>
<comment type="cofactor">
    <cofactor evidence="1">
        <name>pyridoxal 5'-phosphate</name>
        <dbReference type="ChEBI" id="CHEBI:597326"/>
    </cofactor>
</comment>
<evidence type="ECO:0000256" key="5">
    <source>
        <dbReference type="ARBA" id="ARBA00022679"/>
    </source>
</evidence>
<dbReference type="CDD" id="cd00609">
    <property type="entry name" value="AAT_like"/>
    <property type="match status" value="1"/>
</dbReference>
<dbReference type="GO" id="GO:0004069">
    <property type="term" value="F:L-aspartate:2-oxoglutarate aminotransferase activity"/>
    <property type="evidence" value="ECO:0007669"/>
    <property type="project" value="TreeGrafter"/>
</dbReference>
<evidence type="ECO:0000313" key="8">
    <source>
        <dbReference type="EMBL" id="KAJ5080330.1"/>
    </source>
</evidence>
<dbReference type="GO" id="GO:0030170">
    <property type="term" value="F:pyridoxal phosphate binding"/>
    <property type="evidence" value="ECO:0007669"/>
    <property type="project" value="InterPro"/>
</dbReference>
<evidence type="ECO:0000313" key="9">
    <source>
        <dbReference type="Proteomes" id="UP001149090"/>
    </source>
</evidence>
<reference evidence="8" key="1">
    <citation type="submission" date="2022-10" db="EMBL/GenBank/DDBJ databases">
        <title>Novel sulphate-reducing endosymbionts in the free-living metamonad Anaeramoeba.</title>
        <authorList>
            <person name="Jerlstrom-Hultqvist J."/>
            <person name="Cepicka I."/>
            <person name="Gallot-Lavallee L."/>
            <person name="Salas-Leiva D."/>
            <person name="Curtis B.A."/>
            <person name="Zahonova K."/>
            <person name="Pipaliya S."/>
            <person name="Dacks J."/>
            <person name="Roger A.J."/>
        </authorList>
    </citation>
    <scope>NUCLEOTIDE SEQUENCE</scope>
    <source>
        <strain evidence="8">BMAN</strain>
    </source>
</reference>
<dbReference type="Gene3D" id="3.90.1150.10">
    <property type="entry name" value="Aspartate Aminotransferase, domain 1"/>
    <property type="match status" value="1"/>
</dbReference>
<evidence type="ECO:0000256" key="1">
    <source>
        <dbReference type="ARBA" id="ARBA00001933"/>
    </source>
</evidence>